<gene>
    <name evidence="2" type="ORF">AAP_05676</name>
</gene>
<comment type="caution">
    <text evidence="2">The sequence shown here is derived from an EMBL/GenBank/DDBJ whole genome shotgun (WGS) entry which is preliminary data.</text>
</comment>
<reference evidence="2 3" key="1">
    <citation type="journal article" date="2016" name="Genome Biol. Evol.">
        <title>Divergent and convergent evolution of fungal pathogenicity.</title>
        <authorList>
            <person name="Shang Y."/>
            <person name="Xiao G."/>
            <person name="Zheng P."/>
            <person name="Cen K."/>
            <person name="Zhan S."/>
            <person name="Wang C."/>
        </authorList>
    </citation>
    <scope>NUCLEOTIDE SEQUENCE [LARGE SCALE GENOMIC DNA]</scope>
    <source>
        <strain evidence="2 3">ARSEF 7405</strain>
    </source>
</reference>
<feature type="region of interest" description="Disordered" evidence="1">
    <location>
        <begin position="145"/>
        <end position="167"/>
    </location>
</feature>
<keyword evidence="3" id="KW-1185">Reference proteome</keyword>
<evidence type="ECO:0000256" key="1">
    <source>
        <dbReference type="SAM" id="MobiDB-lite"/>
    </source>
</evidence>
<accession>A0A162I1M3</accession>
<feature type="compositionally biased region" description="Basic residues" evidence="1">
    <location>
        <begin position="1"/>
        <end position="13"/>
    </location>
</feature>
<dbReference type="AlphaFoldDB" id="A0A162I1M3"/>
<name>A0A162I1M3_9EURO</name>
<evidence type="ECO:0000313" key="2">
    <source>
        <dbReference type="EMBL" id="KZZ87443.1"/>
    </source>
</evidence>
<dbReference type="VEuPathDB" id="FungiDB:AAP_05676"/>
<dbReference type="EMBL" id="AZGZ01000034">
    <property type="protein sequence ID" value="KZZ87443.1"/>
    <property type="molecule type" value="Genomic_DNA"/>
</dbReference>
<proteinExistence type="predicted"/>
<protein>
    <submittedName>
        <fullName evidence="2">Uncharacterized protein</fullName>
    </submittedName>
</protein>
<dbReference type="Proteomes" id="UP000242877">
    <property type="component" value="Unassembled WGS sequence"/>
</dbReference>
<dbReference type="OrthoDB" id="3260716at2759"/>
<evidence type="ECO:0000313" key="3">
    <source>
        <dbReference type="Proteomes" id="UP000242877"/>
    </source>
</evidence>
<sequence>MVHHSRHHRHQHHSATVARDQGSDGAFHPHSYRNPLDKNGYKAKPGTKGPETVDEDYFTPKTYAPGTQIPAEDEYFPDAREEYAGDSPFPDTITTAADTLNGATSADVNRGEGAPYNLETSVEERHKGDKSRKRIPYGFDVLATNNPQTKEEERNIVAEDASPSEFP</sequence>
<feature type="region of interest" description="Disordered" evidence="1">
    <location>
        <begin position="1"/>
        <end position="70"/>
    </location>
</feature>
<organism evidence="2 3">
    <name type="scientific">Ascosphaera apis ARSEF 7405</name>
    <dbReference type="NCBI Taxonomy" id="392613"/>
    <lineage>
        <taxon>Eukaryota</taxon>
        <taxon>Fungi</taxon>
        <taxon>Dikarya</taxon>
        <taxon>Ascomycota</taxon>
        <taxon>Pezizomycotina</taxon>
        <taxon>Eurotiomycetes</taxon>
        <taxon>Eurotiomycetidae</taxon>
        <taxon>Onygenales</taxon>
        <taxon>Ascosphaeraceae</taxon>
        <taxon>Ascosphaera</taxon>
    </lineage>
</organism>